<protein>
    <submittedName>
        <fullName evidence="9">MFS transporter</fullName>
    </submittedName>
</protein>
<evidence type="ECO:0000313" key="9">
    <source>
        <dbReference type="EMBL" id="RCK71343.1"/>
    </source>
</evidence>
<feature type="transmembrane region" description="Helical" evidence="7">
    <location>
        <begin position="20"/>
        <end position="43"/>
    </location>
</feature>
<feature type="transmembrane region" description="Helical" evidence="7">
    <location>
        <begin position="170"/>
        <end position="191"/>
    </location>
</feature>
<proteinExistence type="predicted"/>
<dbReference type="AlphaFoldDB" id="A0A367YZJ6"/>
<feature type="transmembrane region" description="Helical" evidence="7">
    <location>
        <begin position="84"/>
        <end position="102"/>
    </location>
</feature>
<evidence type="ECO:0000313" key="10">
    <source>
        <dbReference type="Proteomes" id="UP000252770"/>
    </source>
</evidence>
<keyword evidence="10" id="KW-1185">Reference proteome</keyword>
<dbReference type="Gene3D" id="1.20.1250.20">
    <property type="entry name" value="MFS general substrate transporter like domains"/>
    <property type="match status" value="2"/>
</dbReference>
<feature type="transmembrane region" description="Helical" evidence="7">
    <location>
        <begin position="285"/>
        <end position="302"/>
    </location>
</feature>
<evidence type="ECO:0000256" key="3">
    <source>
        <dbReference type="ARBA" id="ARBA00022475"/>
    </source>
</evidence>
<organism evidence="9 10">
    <name type="scientific">Desertihabitans brevis</name>
    <dbReference type="NCBI Taxonomy" id="2268447"/>
    <lineage>
        <taxon>Bacteria</taxon>
        <taxon>Bacillati</taxon>
        <taxon>Actinomycetota</taxon>
        <taxon>Actinomycetes</taxon>
        <taxon>Propionibacteriales</taxon>
        <taxon>Propionibacteriaceae</taxon>
        <taxon>Desertihabitans</taxon>
    </lineage>
</organism>
<reference evidence="9 10" key="1">
    <citation type="submission" date="2018-07" db="EMBL/GenBank/DDBJ databases">
        <title>Desertimonas flava gen. nov. sp. nov.</title>
        <authorList>
            <person name="Liu S."/>
        </authorList>
    </citation>
    <scope>NUCLEOTIDE SEQUENCE [LARGE SCALE GENOMIC DNA]</scope>
    <source>
        <strain evidence="9 10">16Sb5-5</strain>
    </source>
</reference>
<dbReference type="SUPFAM" id="SSF103473">
    <property type="entry name" value="MFS general substrate transporter"/>
    <property type="match status" value="1"/>
</dbReference>
<feature type="domain" description="Major facilitator superfamily (MFS) profile" evidence="8">
    <location>
        <begin position="173"/>
        <end position="418"/>
    </location>
</feature>
<dbReference type="GO" id="GO:0015213">
    <property type="term" value="F:uridine transmembrane transporter activity"/>
    <property type="evidence" value="ECO:0007669"/>
    <property type="project" value="TreeGrafter"/>
</dbReference>
<keyword evidence="4 7" id="KW-0812">Transmembrane</keyword>
<feature type="transmembrane region" description="Helical" evidence="7">
    <location>
        <begin position="254"/>
        <end position="273"/>
    </location>
</feature>
<dbReference type="GO" id="GO:0015212">
    <property type="term" value="F:cytidine transmembrane transporter activity"/>
    <property type="evidence" value="ECO:0007669"/>
    <property type="project" value="TreeGrafter"/>
</dbReference>
<evidence type="ECO:0000256" key="4">
    <source>
        <dbReference type="ARBA" id="ARBA00022692"/>
    </source>
</evidence>
<keyword evidence="6 7" id="KW-0472">Membrane</keyword>
<feature type="transmembrane region" description="Helical" evidence="7">
    <location>
        <begin position="55"/>
        <end position="75"/>
    </location>
</feature>
<feature type="transmembrane region" description="Helical" evidence="7">
    <location>
        <begin position="385"/>
        <end position="404"/>
    </location>
</feature>
<evidence type="ECO:0000256" key="7">
    <source>
        <dbReference type="SAM" id="Phobius"/>
    </source>
</evidence>
<dbReference type="PANTHER" id="PTHR23522:SF4">
    <property type="entry name" value="NUCLEOSIDE PERMEASE NUPG-RELATED"/>
    <property type="match status" value="1"/>
</dbReference>
<accession>A0A367YZJ6</accession>
<keyword evidence="3" id="KW-1003">Cell membrane</keyword>
<keyword evidence="2" id="KW-0813">Transport</keyword>
<gene>
    <name evidence="9" type="ORF">DT076_02655</name>
</gene>
<comment type="caution">
    <text evidence="9">The sequence shown here is derived from an EMBL/GenBank/DDBJ whole genome shotgun (WGS) entry which is preliminary data.</text>
</comment>
<dbReference type="PROSITE" id="PS50850">
    <property type="entry name" value="MFS"/>
    <property type="match status" value="1"/>
</dbReference>
<dbReference type="GO" id="GO:0005886">
    <property type="term" value="C:plasma membrane"/>
    <property type="evidence" value="ECO:0007669"/>
    <property type="project" value="UniProtKB-SubCell"/>
</dbReference>
<name>A0A367YZJ6_9ACTN</name>
<comment type="subcellular location">
    <subcellularLocation>
        <location evidence="1">Cell membrane</location>
        <topology evidence="1">Multi-pass membrane protein</topology>
    </subcellularLocation>
</comment>
<evidence type="ECO:0000256" key="6">
    <source>
        <dbReference type="ARBA" id="ARBA00023136"/>
    </source>
</evidence>
<dbReference type="Pfam" id="PF03825">
    <property type="entry name" value="Nuc_H_symport"/>
    <property type="match status" value="1"/>
</dbReference>
<keyword evidence="5 7" id="KW-1133">Transmembrane helix</keyword>
<sequence length="418" mass="45076">MSHLAQDRPSTLAPSMRLRLSAMMFLEFFVWGAWFVTLGTYLAAELGASGSQISLAALTQSLGAIIAPLVVGLIADRYFPAQKVLGVLHLLAAVLIFLAGRAGTFGPFFGAALGYMILFMPTLALVNSISFNQLRDPEKQFPAIRVFGTIGWIVAGLIIGWLGWEQGGRLELTFVMAAVGSALLGVLAFFLPDTPPRGKGQRGSLGQLFGLDALGLLKSRSYLVFFISSVLICIPLAFYYNFTNLYLNESGVQAAAALQSLGQVSEALFLLAMPFLLSRFGFKKTLLIGMLAWGLRYVLFGFGDTGSLFWMIIVGLVLHGVCYDFFFVAGQIYTDKFAPPQVRSAAQGLISMATYGVGLLIGSLISGPVVDAFVTEEGGHSWTAIWLIPAGLAVLVAVFFAVLFREQASVRPEQPVRV</sequence>
<feature type="transmembrane region" description="Helical" evidence="7">
    <location>
        <begin position="222"/>
        <end position="242"/>
    </location>
</feature>
<dbReference type="RefSeq" id="WP_114125044.1">
    <property type="nucleotide sequence ID" value="NZ_QOUI01000001.1"/>
</dbReference>
<evidence type="ECO:0000259" key="8">
    <source>
        <dbReference type="PROSITE" id="PS50850"/>
    </source>
</evidence>
<feature type="transmembrane region" description="Helical" evidence="7">
    <location>
        <begin position="108"/>
        <end position="131"/>
    </location>
</feature>
<dbReference type="InterPro" id="IPR036259">
    <property type="entry name" value="MFS_trans_sf"/>
</dbReference>
<dbReference type="EMBL" id="QOUI01000001">
    <property type="protein sequence ID" value="RCK71343.1"/>
    <property type="molecule type" value="Genomic_DNA"/>
</dbReference>
<evidence type="ECO:0000256" key="1">
    <source>
        <dbReference type="ARBA" id="ARBA00004651"/>
    </source>
</evidence>
<feature type="transmembrane region" description="Helical" evidence="7">
    <location>
        <begin position="308"/>
        <end position="333"/>
    </location>
</feature>
<evidence type="ECO:0000256" key="5">
    <source>
        <dbReference type="ARBA" id="ARBA00022989"/>
    </source>
</evidence>
<dbReference type="InterPro" id="IPR004740">
    <property type="entry name" value="Nuc_H_symport"/>
</dbReference>
<evidence type="ECO:0000256" key="2">
    <source>
        <dbReference type="ARBA" id="ARBA00022448"/>
    </source>
</evidence>
<dbReference type="CDD" id="cd06177">
    <property type="entry name" value="MFS_NHS"/>
    <property type="match status" value="1"/>
</dbReference>
<dbReference type="PANTHER" id="PTHR23522">
    <property type="entry name" value="BLL5896 PROTEIN"/>
    <property type="match status" value="1"/>
</dbReference>
<feature type="transmembrane region" description="Helical" evidence="7">
    <location>
        <begin position="143"/>
        <end position="164"/>
    </location>
</feature>
<feature type="transmembrane region" description="Helical" evidence="7">
    <location>
        <begin position="345"/>
        <end position="365"/>
    </location>
</feature>
<dbReference type="Proteomes" id="UP000252770">
    <property type="component" value="Unassembled WGS sequence"/>
</dbReference>
<dbReference type="InterPro" id="IPR020846">
    <property type="entry name" value="MFS_dom"/>
</dbReference>